<dbReference type="PROSITE" id="PS51736">
    <property type="entry name" value="RECOMBINASES_3"/>
    <property type="match status" value="1"/>
</dbReference>
<feature type="region of interest" description="Disordered" evidence="4">
    <location>
        <begin position="152"/>
        <end position="177"/>
    </location>
</feature>
<dbReference type="InterPro" id="IPR011109">
    <property type="entry name" value="DNA_bind_recombinase_dom"/>
</dbReference>
<dbReference type="PANTHER" id="PTHR30461:SF2">
    <property type="entry name" value="SERINE RECOMBINASE PINE-RELATED"/>
    <property type="match status" value="1"/>
</dbReference>
<dbReference type="Pfam" id="PF13408">
    <property type="entry name" value="Zn_ribbon_recom"/>
    <property type="match status" value="1"/>
</dbReference>
<evidence type="ECO:0000256" key="1">
    <source>
        <dbReference type="ARBA" id="ARBA00023125"/>
    </source>
</evidence>
<evidence type="ECO:0000313" key="8">
    <source>
        <dbReference type="Proteomes" id="UP000678016"/>
    </source>
</evidence>
<dbReference type="InterPro" id="IPR006119">
    <property type="entry name" value="Resolv_N"/>
</dbReference>
<dbReference type="SMART" id="SM00857">
    <property type="entry name" value="Resolvase"/>
    <property type="match status" value="1"/>
</dbReference>
<dbReference type="Pfam" id="PF00239">
    <property type="entry name" value="Resolvase"/>
    <property type="match status" value="1"/>
</dbReference>
<dbReference type="Gene3D" id="3.40.50.1390">
    <property type="entry name" value="Resolvase, N-terminal catalytic domain"/>
    <property type="match status" value="1"/>
</dbReference>
<dbReference type="PROSITE" id="PS51737">
    <property type="entry name" value="RECOMBINASE_DNA_BIND"/>
    <property type="match status" value="1"/>
</dbReference>
<feature type="domain" description="Resolvase/invertase-type recombinase catalytic" evidence="5">
    <location>
        <begin position="10"/>
        <end position="162"/>
    </location>
</feature>
<keyword evidence="8" id="KW-1185">Reference proteome</keyword>
<dbReference type="GeneID" id="91488603"/>
<dbReference type="Proteomes" id="UP000678016">
    <property type="component" value="Chromosome"/>
</dbReference>
<keyword evidence="3" id="KW-0175">Coiled coil</keyword>
<dbReference type="RefSeq" id="WP_165435997.1">
    <property type="nucleotide sequence ID" value="NZ_CP074132.1"/>
</dbReference>
<feature type="coiled-coil region" evidence="3">
    <location>
        <begin position="394"/>
        <end position="437"/>
    </location>
</feature>
<dbReference type="SUPFAM" id="SSF53041">
    <property type="entry name" value="Resolvase-like"/>
    <property type="match status" value="1"/>
</dbReference>
<evidence type="ECO:0000256" key="3">
    <source>
        <dbReference type="SAM" id="Coils"/>
    </source>
</evidence>
<evidence type="ECO:0000256" key="2">
    <source>
        <dbReference type="ARBA" id="ARBA00023172"/>
    </source>
</evidence>
<evidence type="ECO:0000259" key="5">
    <source>
        <dbReference type="PROSITE" id="PS51736"/>
    </source>
</evidence>
<sequence length="525" mass="57855">MGAVALGQLRAVVAVRLSDFTDTSTSPERQTDAGNEAARDLGARVVGYPVDLDVSASKTTPWERPQLAEWLNKPDEFDVLIWWRMDRAVRSMADMSALGHWAREHNKRLVFAEGPTGGRLELDMGSATGELMAILMAFAAQMEAQAIRERVTGSRAQLRRTGRWGGGQPPYGTQPIPNPDGPGVVLGEDADAVQVLRYGQKLLHAGMRPHPIAEHLNGMAIPNATRHFALKAGTSTDKAGNWTGFAFKKIMRNPALLGYAVHGGTIVRDERGEPVIVGPEIFTREEFDAVGVILDEMENPNADKRPRKDSGSRMLNVGFCGGCGGKLYPTKPTKKAARRYMCRKASAGVKCARPVSIRADWLEDYAEREFLKRFGRMDVVRVVSHGGYDPGPEMDEVTRELRVMIARLTEAKTRTTQAVWQERVDALEARAATLEATPVTEPYEEQIPTGEKYAAMWHNADDMGKRRMMQDAGVRIVVQRKAPAEGKTRTGRVTRLDESLLSFDVATNRDPVADAEAEALYQATS</sequence>
<dbReference type="InterPro" id="IPR036162">
    <property type="entry name" value="Resolvase-like_N_sf"/>
</dbReference>
<evidence type="ECO:0000256" key="4">
    <source>
        <dbReference type="SAM" id="MobiDB-lite"/>
    </source>
</evidence>
<dbReference type="InterPro" id="IPR025827">
    <property type="entry name" value="Zn_ribbon_recom_dom"/>
</dbReference>
<gene>
    <name evidence="7" type="ORF">KGD83_23220</name>
</gene>
<feature type="domain" description="Recombinase" evidence="6">
    <location>
        <begin position="170"/>
        <end position="300"/>
    </location>
</feature>
<reference evidence="8" key="1">
    <citation type="submission" date="2021-05" db="EMBL/GenBank/DDBJ databases">
        <title>Direct Submission.</title>
        <authorList>
            <person name="Li K."/>
            <person name="Gao J."/>
        </authorList>
    </citation>
    <scope>NUCLEOTIDE SEQUENCE [LARGE SCALE GENOMIC DNA]</scope>
    <source>
        <strain evidence="8">HDS12</strain>
    </source>
</reference>
<name>A0ABX8C170_9ACTN</name>
<dbReference type="Gene3D" id="3.90.1750.20">
    <property type="entry name" value="Putative Large Serine Recombinase, Chain B, Domain 2"/>
    <property type="match status" value="1"/>
</dbReference>
<keyword evidence="2" id="KW-0233">DNA recombination</keyword>
<dbReference type="CDD" id="cd00338">
    <property type="entry name" value="Ser_Recombinase"/>
    <property type="match status" value="1"/>
</dbReference>
<keyword evidence="1" id="KW-0238">DNA-binding</keyword>
<dbReference type="Pfam" id="PF07508">
    <property type="entry name" value="Recombinase"/>
    <property type="match status" value="1"/>
</dbReference>
<evidence type="ECO:0000259" key="6">
    <source>
        <dbReference type="PROSITE" id="PS51737"/>
    </source>
</evidence>
<dbReference type="InterPro" id="IPR038109">
    <property type="entry name" value="DNA_bind_recomb_sf"/>
</dbReference>
<organism evidence="7 8">
    <name type="scientific">Nocardiopsis akebiae</name>
    <dbReference type="NCBI Taxonomy" id="2831968"/>
    <lineage>
        <taxon>Bacteria</taxon>
        <taxon>Bacillati</taxon>
        <taxon>Actinomycetota</taxon>
        <taxon>Actinomycetes</taxon>
        <taxon>Streptosporangiales</taxon>
        <taxon>Nocardiopsidaceae</taxon>
        <taxon>Nocardiopsis</taxon>
    </lineage>
</organism>
<dbReference type="EMBL" id="CP074132">
    <property type="protein sequence ID" value="QUX28144.1"/>
    <property type="molecule type" value="Genomic_DNA"/>
</dbReference>
<dbReference type="PANTHER" id="PTHR30461">
    <property type="entry name" value="DNA-INVERTASE FROM LAMBDOID PROPHAGE"/>
    <property type="match status" value="1"/>
</dbReference>
<accession>A0ABX8C170</accession>
<protein>
    <submittedName>
        <fullName evidence="7">Recombinase family protein</fullName>
    </submittedName>
</protein>
<dbReference type="InterPro" id="IPR050639">
    <property type="entry name" value="SSR_resolvase"/>
</dbReference>
<evidence type="ECO:0000313" key="7">
    <source>
        <dbReference type="EMBL" id="QUX28144.1"/>
    </source>
</evidence>
<proteinExistence type="predicted"/>